<dbReference type="GO" id="GO:0006355">
    <property type="term" value="P:regulation of DNA-templated transcription"/>
    <property type="evidence" value="ECO:0007669"/>
    <property type="project" value="InterPro"/>
</dbReference>
<evidence type="ECO:0000256" key="8">
    <source>
        <dbReference type="ARBA" id="ARBA00023163"/>
    </source>
</evidence>
<dbReference type="AlphaFoldDB" id="A0A061DEJ1"/>
<protein>
    <submittedName>
        <fullName evidence="13">Uncharacterized protein</fullName>
    </submittedName>
</protein>
<keyword evidence="8 11" id="KW-0804">Transcription</keyword>
<evidence type="ECO:0000256" key="5">
    <source>
        <dbReference type="ARBA" id="ARBA00022771"/>
    </source>
</evidence>
<accession>A0A061DEJ1</accession>
<dbReference type="InterPro" id="IPR036465">
    <property type="entry name" value="vWFA_dom_sf"/>
</dbReference>
<evidence type="ECO:0000256" key="11">
    <source>
        <dbReference type="RuleBase" id="RU368090"/>
    </source>
</evidence>
<evidence type="ECO:0000256" key="2">
    <source>
        <dbReference type="ARBA" id="ARBA00005273"/>
    </source>
</evidence>
<sequence>MQRPLEGQPAATGSAEPLSGGLNAPEPTEGEVTLRSENALVVVLDLTPVAWTGSLAPGEPRLQLCGLYSLLHRFLKTFAYMSAQSRCCVIGVHSSGTRIIYEGVLSTDWLTSCFGGDRSQDERVTALLLRIWNSILDFIDTWSASSGDPQLTTALSMGLLYLNRLRLTGAGYGRRIIIFDVSGAKDYRAQYIRLMNVAFTAAKSWILTAGQGISINTCAFRQSSVGTTVMYAHQTQRILEQLSDITNAKYLNLQKILQSEIDAENYEQSVLQLIMFWFLPSEAVSEQLSTQLPFDFSNTAVCYCHYRTVDIAFLCPCCFAGKLMPALVVTARQCTARKRTIRGSTESSVSYASE</sequence>
<keyword evidence="5 11" id="KW-0863">Zinc-finger</keyword>
<organism evidence="13 14">
    <name type="scientific">Babesia bigemina</name>
    <dbReference type="NCBI Taxonomy" id="5866"/>
    <lineage>
        <taxon>Eukaryota</taxon>
        <taxon>Sar</taxon>
        <taxon>Alveolata</taxon>
        <taxon>Apicomplexa</taxon>
        <taxon>Aconoidasida</taxon>
        <taxon>Piroplasmida</taxon>
        <taxon>Babesiidae</taxon>
        <taxon>Babesia</taxon>
    </lineage>
</organism>
<dbReference type="GO" id="GO:0005675">
    <property type="term" value="C:transcription factor TFIIH holo complex"/>
    <property type="evidence" value="ECO:0007669"/>
    <property type="project" value="UniProtKB-UniRule"/>
</dbReference>
<evidence type="ECO:0000313" key="13">
    <source>
        <dbReference type="EMBL" id="CDR97370.1"/>
    </source>
</evidence>
<keyword evidence="6 11" id="KW-0862">Zinc</keyword>
<evidence type="ECO:0000256" key="10">
    <source>
        <dbReference type="ARBA" id="ARBA00023242"/>
    </source>
</evidence>
<keyword evidence="7 11" id="KW-0805">Transcription regulation</keyword>
<dbReference type="OrthoDB" id="17307at2759"/>
<dbReference type="PANTHER" id="PTHR12831">
    <property type="entry name" value="TRANSCRIPTION INITIATION FACTOR IIH TFIIH , POLYPEPTIDE 3-RELATED"/>
    <property type="match status" value="1"/>
</dbReference>
<keyword evidence="10 11" id="KW-0539">Nucleus</keyword>
<dbReference type="GO" id="GO:0000439">
    <property type="term" value="C:transcription factor TFIIH core complex"/>
    <property type="evidence" value="ECO:0007669"/>
    <property type="project" value="UniProtKB-UniRule"/>
</dbReference>
<name>A0A061DEJ1_BABBI</name>
<dbReference type="PANTHER" id="PTHR12831:SF0">
    <property type="entry name" value="GENERAL TRANSCRIPTION FACTOR IIH SUBUNIT 3"/>
    <property type="match status" value="1"/>
</dbReference>
<dbReference type="EMBL" id="LK391709">
    <property type="protein sequence ID" value="CDR97370.1"/>
    <property type="molecule type" value="Genomic_DNA"/>
</dbReference>
<keyword evidence="9 11" id="KW-0234">DNA repair</keyword>
<evidence type="ECO:0000256" key="3">
    <source>
        <dbReference type="ARBA" id="ARBA00022723"/>
    </source>
</evidence>
<evidence type="ECO:0000256" key="1">
    <source>
        <dbReference type="ARBA" id="ARBA00004123"/>
    </source>
</evidence>
<dbReference type="InterPro" id="IPR004600">
    <property type="entry name" value="TFIIH_Tfb4/GTF2H3"/>
</dbReference>
<evidence type="ECO:0000313" key="14">
    <source>
        <dbReference type="Proteomes" id="UP000033188"/>
    </source>
</evidence>
<comment type="subcellular location">
    <subcellularLocation>
        <location evidence="1 11">Nucleus</location>
    </subcellularLocation>
</comment>
<dbReference type="KEGG" id="bbig:BBBOND_0312730"/>
<dbReference type="Gene3D" id="3.40.50.410">
    <property type="entry name" value="von Willebrand factor, type A domain"/>
    <property type="match status" value="1"/>
</dbReference>
<gene>
    <name evidence="13" type="ORF">BBBOND_0312730</name>
</gene>
<dbReference type="Pfam" id="PF03850">
    <property type="entry name" value="Tfb4"/>
    <property type="match status" value="1"/>
</dbReference>
<evidence type="ECO:0000256" key="6">
    <source>
        <dbReference type="ARBA" id="ARBA00022833"/>
    </source>
</evidence>
<dbReference type="Proteomes" id="UP000033188">
    <property type="component" value="Chromosome 3"/>
</dbReference>
<feature type="region of interest" description="Disordered" evidence="12">
    <location>
        <begin position="1"/>
        <end position="30"/>
    </location>
</feature>
<keyword evidence="14" id="KW-1185">Reference proteome</keyword>
<dbReference type="RefSeq" id="XP_012769556.1">
    <property type="nucleotide sequence ID" value="XM_012914102.1"/>
</dbReference>
<evidence type="ECO:0000256" key="12">
    <source>
        <dbReference type="SAM" id="MobiDB-lite"/>
    </source>
</evidence>
<dbReference type="GO" id="GO:0008270">
    <property type="term" value="F:zinc ion binding"/>
    <property type="evidence" value="ECO:0007669"/>
    <property type="project" value="UniProtKB-KW"/>
</dbReference>
<evidence type="ECO:0000256" key="9">
    <source>
        <dbReference type="ARBA" id="ARBA00023204"/>
    </source>
</evidence>
<evidence type="ECO:0000256" key="4">
    <source>
        <dbReference type="ARBA" id="ARBA00022763"/>
    </source>
</evidence>
<dbReference type="VEuPathDB" id="PiroplasmaDB:BBBOND_0312730"/>
<keyword evidence="4 11" id="KW-0227">DNA damage</keyword>
<dbReference type="GeneID" id="24565911"/>
<dbReference type="GO" id="GO:0006289">
    <property type="term" value="P:nucleotide-excision repair"/>
    <property type="evidence" value="ECO:0007669"/>
    <property type="project" value="UniProtKB-UniRule"/>
</dbReference>
<comment type="similarity">
    <text evidence="2 11">Belongs to the TFB4 family.</text>
</comment>
<dbReference type="STRING" id="5866.A0A061DEJ1"/>
<evidence type="ECO:0000256" key="7">
    <source>
        <dbReference type="ARBA" id="ARBA00023015"/>
    </source>
</evidence>
<reference evidence="14" key="1">
    <citation type="journal article" date="2014" name="Nucleic Acids Res.">
        <title>The evolutionary dynamics of variant antigen genes in Babesia reveal a history of genomic innovation underlying host-parasite interaction.</title>
        <authorList>
            <person name="Jackson A.P."/>
            <person name="Otto T.D."/>
            <person name="Darby A."/>
            <person name="Ramaprasad A."/>
            <person name="Xia D."/>
            <person name="Echaide I.E."/>
            <person name="Farber M."/>
            <person name="Gahlot S."/>
            <person name="Gamble J."/>
            <person name="Gupta D."/>
            <person name="Gupta Y."/>
            <person name="Jackson L."/>
            <person name="Malandrin L."/>
            <person name="Malas T.B."/>
            <person name="Moussa E."/>
            <person name="Nair M."/>
            <person name="Reid A.J."/>
            <person name="Sanders M."/>
            <person name="Sharma J."/>
            <person name="Tracey A."/>
            <person name="Quail M.A."/>
            <person name="Weir W."/>
            <person name="Wastling J.M."/>
            <person name="Hall N."/>
            <person name="Willadsen P."/>
            <person name="Lingelbach K."/>
            <person name="Shiels B."/>
            <person name="Tait A."/>
            <person name="Berriman M."/>
            <person name="Allred D.R."/>
            <person name="Pain A."/>
        </authorList>
    </citation>
    <scope>NUCLEOTIDE SEQUENCE [LARGE SCALE GENOMIC DNA]</scope>
    <source>
        <strain evidence="14">Bond</strain>
    </source>
</reference>
<keyword evidence="3 11" id="KW-0479">Metal-binding</keyword>
<dbReference type="OMA" id="IAVCSCH"/>
<proteinExistence type="inferred from homology"/>